<keyword evidence="3 6" id="KW-1133">Transmembrane helix</keyword>
<keyword evidence="7" id="KW-0732">Signal</keyword>
<dbReference type="PANTHER" id="PTHR23252">
    <property type="entry name" value="INTIMAL THICKNESS RECEPTOR-RELATED"/>
    <property type="match status" value="1"/>
</dbReference>
<dbReference type="GO" id="GO:0007186">
    <property type="term" value="P:G protein-coupled receptor signaling pathway"/>
    <property type="evidence" value="ECO:0007669"/>
    <property type="project" value="InterPro"/>
</dbReference>
<dbReference type="GO" id="GO:0016020">
    <property type="term" value="C:membrane"/>
    <property type="evidence" value="ECO:0007669"/>
    <property type="project" value="UniProtKB-SubCell"/>
</dbReference>
<feature type="transmembrane region" description="Helical" evidence="6">
    <location>
        <begin position="428"/>
        <end position="450"/>
    </location>
</feature>
<evidence type="ECO:0000256" key="6">
    <source>
        <dbReference type="SAM" id="Phobius"/>
    </source>
</evidence>
<dbReference type="Pfam" id="PF10192">
    <property type="entry name" value="GPR180-TMEM145_TM"/>
    <property type="match status" value="1"/>
</dbReference>
<sequence>MLKATAIPVLFALLAFVCPFCADAKVSSGKILLTGENSVGFLTKFAVSANVEGSLGVELIIPADTGMYTDERSLRLSLYNKDRSAWQKITKKNTLCKDKVKYSKKRIPIIFNVETRKIANGEKKSYWVASVSTKLEASKEDMYWYVAIDDCSLEQVYHSIKDAPEMEYKYTILNGGLHHSADELGMNKLHFVQIILSSTLLLWVSIKIGRAVFSSKQVHIALLVIGAAILCDILSGISELLHSSIYSVNGFGSYSFDCLASHFEAQCDALVALVLLLVGAGWTLPGDIVVKDGNNLSMLGSHSFLQKTVAGFSKPVSLIKSRNPAAIMIYLLLLSHAGLAQWGRTFDDEFDTYHSLEHLPGKVLMWIRFLFGFIFLLASSSVRNSGRCPYALQRFFQKFQIVGVGWFCALPFVAWYTSTMMHPHQKHFFLAAGAALVQSISLCSLVWLMTADVDASPYHKLSTLQVANSSSIALSSSGLGNAGGSNVFKLGKTKICMD</sequence>
<feature type="transmembrane region" description="Helical" evidence="6">
    <location>
        <begin position="189"/>
        <end position="206"/>
    </location>
</feature>
<feature type="chain" id="PRO_5030756081" description="Intimal thickness related receptor IRP domain-containing protein" evidence="7">
    <location>
        <begin position="25"/>
        <end position="498"/>
    </location>
</feature>
<dbReference type="PANTHER" id="PTHR23252:SF24">
    <property type="entry name" value="TRANSMEMBRANE PROTEIN 145"/>
    <property type="match status" value="1"/>
</dbReference>
<feature type="domain" description="GPR180-like N-terminal" evidence="9">
    <location>
        <begin position="38"/>
        <end position="155"/>
    </location>
</feature>
<evidence type="ECO:0000256" key="7">
    <source>
        <dbReference type="SAM" id="SignalP"/>
    </source>
</evidence>
<feature type="transmembrane region" description="Helical" evidence="6">
    <location>
        <begin position="324"/>
        <end position="343"/>
    </location>
</feature>
<evidence type="ECO:0008006" key="11">
    <source>
        <dbReference type="Google" id="ProtNLM"/>
    </source>
</evidence>
<accession>A0A7S3PX63</accession>
<evidence type="ECO:0000256" key="4">
    <source>
        <dbReference type="ARBA" id="ARBA00023136"/>
    </source>
</evidence>
<gene>
    <name evidence="10" type="ORF">CDEB00056_LOCUS3372</name>
</gene>
<evidence type="ECO:0000256" key="3">
    <source>
        <dbReference type="ARBA" id="ARBA00022989"/>
    </source>
</evidence>
<feature type="transmembrane region" description="Helical" evidence="6">
    <location>
        <begin position="363"/>
        <end position="383"/>
    </location>
</feature>
<dbReference type="Pfam" id="PF21892">
    <property type="entry name" value="TMEM145_N"/>
    <property type="match status" value="1"/>
</dbReference>
<comment type="subcellular location">
    <subcellularLocation>
        <location evidence="1">Membrane</location>
        <topology evidence="1">Multi-pass membrane protein</topology>
    </subcellularLocation>
</comment>
<evidence type="ECO:0000259" key="8">
    <source>
        <dbReference type="Pfam" id="PF10192"/>
    </source>
</evidence>
<evidence type="ECO:0000256" key="5">
    <source>
        <dbReference type="ARBA" id="ARBA00023180"/>
    </source>
</evidence>
<name>A0A7S3PX63_9STRA</name>
<dbReference type="GO" id="GO:0019236">
    <property type="term" value="P:response to pheromone"/>
    <property type="evidence" value="ECO:0007669"/>
    <property type="project" value="InterPro"/>
</dbReference>
<feature type="transmembrane region" description="Helical" evidence="6">
    <location>
        <begin position="395"/>
        <end position="416"/>
    </location>
</feature>
<evidence type="ECO:0000256" key="2">
    <source>
        <dbReference type="ARBA" id="ARBA00022692"/>
    </source>
</evidence>
<evidence type="ECO:0000259" key="9">
    <source>
        <dbReference type="Pfam" id="PF21892"/>
    </source>
</evidence>
<evidence type="ECO:0000256" key="1">
    <source>
        <dbReference type="ARBA" id="ARBA00004141"/>
    </source>
</evidence>
<protein>
    <recommendedName>
        <fullName evidence="11">Intimal thickness related receptor IRP domain-containing protein</fullName>
    </recommendedName>
</protein>
<proteinExistence type="predicted"/>
<feature type="transmembrane region" description="Helical" evidence="6">
    <location>
        <begin position="218"/>
        <end position="237"/>
    </location>
</feature>
<keyword evidence="2 6" id="KW-0812">Transmembrane</keyword>
<dbReference type="AlphaFoldDB" id="A0A7S3PX63"/>
<keyword evidence="4 6" id="KW-0472">Membrane</keyword>
<dbReference type="InterPro" id="IPR053880">
    <property type="entry name" value="GPR180-like_N"/>
</dbReference>
<dbReference type="InterPro" id="IPR047831">
    <property type="entry name" value="GPR180/TMEM145"/>
</dbReference>
<reference evidence="10" key="1">
    <citation type="submission" date="2021-01" db="EMBL/GenBank/DDBJ databases">
        <authorList>
            <person name="Corre E."/>
            <person name="Pelletier E."/>
            <person name="Niang G."/>
            <person name="Scheremetjew M."/>
            <person name="Finn R."/>
            <person name="Kale V."/>
            <person name="Holt S."/>
            <person name="Cochrane G."/>
            <person name="Meng A."/>
            <person name="Brown T."/>
            <person name="Cohen L."/>
        </authorList>
    </citation>
    <scope>NUCLEOTIDE SEQUENCE</scope>
    <source>
        <strain evidence="10">MM31A-1</strain>
    </source>
</reference>
<keyword evidence="5" id="KW-0325">Glycoprotein</keyword>
<feature type="signal peptide" evidence="7">
    <location>
        <begin position="1"/>
        <end position="24"/>
    </location>
</feature>
<feature type="transmembrane region" description="Helical" evidence="6">
    <location>
        <begin position="269"/>
        <end position="290"/>
    </location>
</feature>
<organism evidence="10">
    <name type="scientific">Chaetoceros debilis</name>
    <dbReference type="NCBI Taxonomy" id="122233"/>
    <lineage>
        <taxon>Eukaryota</taxon>
        <taxon>Sar</taxon>
        <taxon>Stramenopiles</taxon>
        <taxon>Ochrophyta</taxon>
        <taxon>Bacillariophyta</taxon>
        <taxon>Coscinodiscophyceae</taxon>
        <taxon>Chaetocerotophycidae</taxon>
        <taxon>Chaetocerotales</taxon>
        <taxon>Chaetocerotaceae</taxon>
        <taxon>Chaetoceros</taxon>
    </lineage>
</organism>
<dbReference type="EMBL" id="HBIO01004866">
    <property type="protein sequence ID" value="CAE0458531.1"/>
    <property type="molecule type" value="Transcribed_RNA"/>
</dbReference>
<dbReference type="InterPro" id="IPR019336">
    <property type="entry name" value="GPR180/TMEM145_TM"/>
</dbReference>
<evidence type="ECO:0000313" key="10">
    <source>
        <dbReference type="EMBL" id="CAE0458531.1"/>
    </source>
</evidence>
<feature type="domain" description="GPR180/TMEM145 transmembrane" evidence="8">
    <location>
        <begin position="199"/>
        <end position="444"/>
    </location>
</feature>